<dbReference type="EMBL" id="ML119670">
    <property type="protein sequence ID" value="RPA82625.1"/>
    <property type="molecule type" value="Genomic_DNA"/>
</dbReference>
<feature type="transmembrane region" description="Helical" evidence="1">
    <location>
        <begin position="36"/>
        <end position="56"/>
    </location>
</feature>
<dbReference type="Proteomes" id="UP000275078">
    <property type="component" value="Unassembled WGS sequence"/>
</dbReference>
<sequence length="137" mass="15311">MTLLFFSYFLVFFTPFPLSSFFCAFTSMPLPPPSALFLFVCFFLSLMCKMGCGFTLQKTGACNDVVFTLAVLFLWLSPLYQFSSYDNGSLLSFSCSNVESWCFGNINQRNWFICKITGVVKGSSLLASITFTSAKSL</sequence>
<accession>A0A3N4I970</accession>
<protein>
    <submittedName>
        <fullName evidence="2">Uncharacterized protein</fullName>
    </submittedName>
</protein>
<keyword evidence="3" id="KW-1185">Reference proteome</keyword>
<evidence type="ECO:0000256" key="1">
    <source>
        <dbReference type="SAM" id="Phobius"/>
    </source>
</evidence>
<evidence type="ECO:0000313" key="3">
    <source>
        <dbReference type="Proteomes" id="UP000275078"/>
    </source>
</evidence>
<dbReference type="AlphaFoldDB" id="A0A3N4I970"/>
<gene>
    <name evidence="2" type="ORF">BJ508DRAFT_86581</name>
</gene>
<proteinExistence type="predicted"/>
<feature type="transmembrane region" description="Helical" evidence="1">
    <location>
        <begin position="65"/>
        <end position="83"/>
    </location>
</feature>
<name>A0A3N4I970_ASCIM</name>
<evidence type="ECO:0000313" key="2">
    <source>
        <dbReference type="EMBL" id="RPA82625.1"/>
    </source>
</evidence>
<keyword evidence="1" id="KW-0812">Transmembrane</keyword>
<keyword evidence="1" id="KW-1133">Transmembrane helix</keyword>
<organism evidence="2 3">
    <name type="scientific">Ascobolus immersus RN42</name>
    <dbReference type="NCBI Taxonomy" id="1160509"/>
    <lineage>
        <taxon>Eukaryota</taxon>
        <taxon>Fungi</taxon>
        <taxon>Dikarya</taxon>
        <taxon>Ascomycota</taxon>
        <taxon>Pezizomycotina</taxon>
        <taxon>Pezizomycetes</taxon>
        <taxon>Pezizales</taxon>
        <taxon>Ascobolaceae</taxon>
        <taxon>Ascobolus</taxon>
    </lineage>
</organism>
<reference evidence="2 3" key="1">
    <citation type="journal article" date="2018" name="Nat. Ecol. Evol.">
        <title>Pezizomycetes genomes reveal the molecular basis of ectomycorrhizal truffle lifestyle.</title>
        <authorList>
            <person name="Murat C."/>
            <person name="Payen T."/>
            <person name="Noel B."/>
            <person name="Kuo A."/>
            <person name="Morin E."/>
            <person name="Chen J."/>
            <person name="Kohler A."/>
            <person name="Krizsan K."/>
            <person name="Balestrini R."/>
            <person name="Da Silva C."/>
            <person name="Montanini B."/>
            <person name="Hainaut M."/>
            <person name="Levati E."/>
            <person name="Barry K.W."/>
            <person name="Belfiori B."/>
            <person name="Cichocki N."/>
            <person name="Clum A."/>
            <person name="Dockter R.B."/>
            <person name="Fauchery L."/>
            <person name="Guy J."/>
            <person name="Iotti M."/>
            <person name="Le Tacon F."/>
            <person name="Lindquist E.A."/>
            <person name="Lipzen A."/>
            <person name="Malagnac F."/>
            <person name="Mello A."/>
            <person name="Molinier V."/>
            <person name="Miyauchi S."/>
            <person name="Poulain J."/>
            <person name="Riccioni C."/>
            <person name="Rubini A."/>
            <person name="Sitrit Y."/>
            <person name="Splivallo R."/>
            <person name="Traeger S."/>
            <person name="Wang M."/>
            <person name="Zifcakova L."/>
            <person name="Wipf D."/>
            <person name="Zambonelli A."/>
            <person name="Paolocci F."/>
            <person name="Nowrousian M."/>
            <person name="Ottonello S."/>
            <person name="Baldrian P."/>
            <person name="Spatafora J.W."/>
            <person name="Henrissat B."/>
            <person name="Nagy L.G."/>
            <person name="Aury J.M."/>
            <person name="Wincker P."/>
            <person name="Grigoriev I.V."/>
            <person name="Bonfante P."/>
            <person name="Martin F.M."/>
        </authorList>
    </citation>
    <scope>NUCLEOTIDE SEQUENCE [LARGE SCALE GENOMIC DNA]</scope>
    <source>
        <strain evidence="2 3">RN42</strain>
    </source>
</reference>
<keyword evidence="1" id="KW-0472">Membrane</keyword>